<dbReference type="SUPFAM" id="SSF50985">
    <property type="entry name" value="RCC1/BLIP-II"/>
    <property type="match status" value="2"/>
</dbReference>
<organism evidence="2 3">
    <name type="scientific">Pseudomonas japonica</name>
    <dbReference type="NCBI Taxonomy" id="256466"/>
    <lineage>
        <taxon>Bacteria</taxon>
        <taxon>Pseudomonadati</taxon>
        <taxon>Pseudomonadota</taxon>
        <taxon>Gammaproteobacteria</taxon>
        <taxon>Pseudomonadales</taxon>
        <taxon>Pseudomonadaceae</taxon>
        <taxon>Pseudomonas</taxon>
    </lineage>
</organism>
<dbReference type="Proteomes" id="UP000198407">
    <property type="component" value="Unassembled WGS sequence"/>
</dbReference>
<evidence type="ECO:0008006" key="4">
    <source>
        <dbReference type="Google" id="ProtNLM"/>
    </source>
</evidence>
<proteinExistence type="predicted"/>
<dbReference type="InterPro" id="IPR009091">
    <property type="entry name" value="RCC1/BLIP-II"/>
</dbReference>
<name>A0A239G1X2_9PSED</name>
<accession>A0A239G1X2</accession>
<dbReference type="PANTHER" id="PTHR45982:SF1">
    <property type="entry name" value="REGULATOR OF CHROMOSOME CONDENSATION"/>
    <property type="match status" value="1"/>
</dbReference>
<dbReference type="Gene3D" id="2.130.10.30">
    <property type="entry name" value="Regulator of chromosome condensation 1/beta-lactamase-inhibitor protein II"/>
    <property type="match status" value="2"/>
</dbReference>
<evidence type="ECO:0000256" key="1">
    <source>
        <dbReference type="SAM" id="MobiDB-lite"/>
    </source>
</evidence>
<dbReference type="OrthoDB" id="6461088at2"/>
<dbReference type="STRING" id="1215104.GCA_000730585_00766"/>
<evidence type="ECO:0000313" key="2">
    <source>
        <dbReference type="EMBL" id="SNS63050.1"/>
    </source>
</evidence>
<dbReference type="RefSeq" id="WP_042129095.1">
    <property type="nucleotide sequence ID" value="NZ_FZOL01000011.1"/>
</dbReference>
<protein>
    <recommendedName>
        <fullName evidence="4">Alpha-tubulin suppressor</fullName>
    </recommendedName>
</protein>
<dbReference type="PANTHER" id="PTHR45982">
    <property type="entry name" value="REGULATOR OF CHROMOSOME CONDENSATION"/>
    <property type="match status" value="1"/>
</dbReference>
<sequence>MTIETRTDTLDPLLIPGLIVPVYTPGADGGVNYHMIHVNVLGLPVFVQAYLNMREGDWVKVFWGDPGTPVASGMVHAEDVDQDFGLFIRAEFIPEGISAVHCVVTRAGSGNEDASQPLNVLVRTEAPGGTDPEPDLPGHQRLPPPDPELPASGIIDEEAAKNGVKVTIGAYPNMREFDVITFSWGGELLQHSVTQTEVDAGSLDILVTEQTILAAGDSDELVLVYRVHDEVHNPSSEWSPRTLVMVEVGTGLFAAPLIKNPDLEADPFDVIDLEVLGDADLEVEVYAAKGGDLLIGDVVALTWIGTTAQGEAIPVSPPELTVLRLPISLEFYIANASLLPLGRGRGVASYRVTREEMPAGVSKRSFVTFLGEEQRLPKPTVSEAVDGVLDPTLVEATAVVPGDALEAGDTLILTWLGTRANGTPLHRAISRSISGGNAGRPQSIPIAGAELIAPLDGGSVSLYYSVEKRSGLILESDREELSVGQARGELPPPFTRPAPVDGVLDPDSLPTQLQIVVPPWPGMHDEQILHVRWQASSGPHYDDFMPISPALVGEEVVFYLPREHVEANLGADIEISYRVEDTQGPDQFSAVATLRIGARPTPLPLPRILEAEGDQLNPGDVTQGASAYIDASARLEDGDLITLHIVSPAEDGSLDIPFEVEDGDGGEAATITVPYTTIVASIGTRISVHYSISRAAGGPVEQSGTVSYTVHSELGHGPLRIMGARFYAGAWLHGRVPRMLSALHAQTLAPLLAEWRYEGDSQWATGTTWIDHKPWLKLHVRSTSQTWECRPVNVFGNGYANATPAAFVVMRDEVMGADGPEVDMIAWGNGPNGGHLRPEVANLTDVQEVAATAYAFAARLRSGNVACWGSVDSGSQSPIIEGDYIQVRGNLQAFAGLRRNGELFAWGHEDDPCVPVPPPVMQYHDYVDLYGTAVAFAARRASGHVVAWGDPGFGGRLKPGQDQYADIVDVASTVGAFAALRDSGTGRCVIAWGDSVNGGDVPDVITHLDNVRRLFATAAAFCILLDSGAVKAWPHTVASGDIPQPITVLSNIVEVSATWNAFCARLSNGRVVAWGEDDWGADLSPEAGDASNVIQVSATSAAFAALCRDGTVIAWGNPIRGGDTSAVADKLVDVRAIYGNAQAFTALTGTGEVVTWGERFNGGDSSLVQSELAGKVTTGRLLPADEARAVAEPNLRPESNG</sequence>
<feature type="region of interest" description="Disordered" evidence="1">
    <location>
        <begin position="124"/>
        <end position="148"/>
    </location>
</feature>
<gene>
    <name evidence="2" type="ORF">SAMN05444352_111106</name>
</gene>
<reference evidence="3" key="1">
    <citation type="submission" date="2017-06" db="EMBL/GenBank/DDBJ databases">
        <authorList>
            <person name="Varghese N."/>
            <person name="Submissions S."/>
        </authorList>
    </citation>
    <scope>NUCLEOTIDE SEQUENCE [LARGE SCALE GENOMIC DNA]</scope>
    <source>
        <strain evidence="3">DSM 22348</strain>
    </source>
</reference>
<dbReference type="EMBL" id="FZOL01000011">
    <property type="protein sequence ID" value="SNS63050.1"/>
    <property type="molecule type" value="Genomic_DNA"/>
</dbReference>
<evidence type="ECO:0000313" key="3">
    <source>
        <dbReference type="Proteomes" id="UP000198407"/>
    </source>
</evidence>
<dbReference type="InterPro" id="IPR051553">
    <property type="entry name" value="Ran_GTPase-activating"/>
</dbReference>
<dbReference type="AlphaFoldDB" id="A0A239G1X2"/>
<keyword evidence="3" id="KW-1185">Reference proteome</keyword>